<keyword evidence="3" id="KW-1185">Reference proteome</keyword>
<name>A0A1H3NK02_9PSEU</name>
<dbReference type="RefSeq" id="WP_218157541.1">
    <property type="nucleotide sequence ID" value="NZ_FNOK01000038.1"/>
</dbReference>
<proteinExistence type="predicted"/>
<evidence type="ECO:0000313" key="2">
    <source>
        <dbReference type="EMBL" id="SDY89211.1"/>
    </source>
</evidence>
<dbReference type="EMBL" id="FNOK01000038">
    <property type="protein sequence ID" value="SDY89211.1"/>
    <property type="molecule type" value="Genomic_DNA"/>
</dbReference>
<feature type="transmembrane region" description="Helical" evidence="1">
    <location>
        <begin position="7"/>
        <end position="30"/>
    </location>
</feature>
<accession>A0A1H3NK02</accession>
<dbReference type="Proteomes" id="UP000199529">
    <property type="component" value="Unassembled WGS sequence"/>
</dbReference>
<sequence>MSDPQAALASIMPAWIAPVFVIAVVVNTMANNDMTAYSAGLCMQSIWLLGAAAMV</sequence>
<reference evidence="3" key="1">
    <citation type="submission" date="2016-10" db="EMBL/GenBank/DDBJ databases">
        <authorList>
            <person name="Varghese N."/>
            <person name="Submissions S."/>
        </authorList>
    </citation>
    <scope>NUCLEOTIDE SEQUENCE [LARGE SCALE GENOMIC DNA]</scope>
    <source>
        <strain evidence="3">CGMCC 4.3530</strain>
    </source>
</reference>
<keyword evidence="1" id="KW-0472">Membrane</keyword>
<protein>
    <submittedName>
        <fullName evidence="2">Uncharacterized protein</fullName>
    </submittedName>
</protein>
<gene>
    <name evidence="2" type="ORF">SAMN05216215_103833</name>
</gene>
<keyword evidence="1" id="KW-1133">Transmembrane helix</keyword>
<keyword evidence="1" id="KW-0812">Transmembrane</keyword>
<dbReference type="AlphaFoldDB" id="A0A1H3NK02"/>
<organism evidence="2 3">
    <name type="scientific">Saccharopolyspora shandongensis</name>
    <dbReference type="NCBI Taxonomy" id="418495"/>
    <lineage>
        <taxon>Bacteria</taxon>
        <taxon>Bacillati</taxon>
        <taxon>Actinomycetota</taxon>
        <taxon>Actinomycetes</taxon>
        <taxon>Pseudonocardiales</taxon>
        <taxon>Pseudonocardiaceae</taxon>
        <taxon>Saccharopolyspora</taxon>
    </lineage>
</organism>
<dbReference type="STRING" id="418495.SAMN05216215_103833"/>
<evidence type="ECO:0000256" key="1">
    <source>
        <dbReference type="SAM" id="Phobius"/>
    </source>
</evidence>
<evidence type="ECO:0000313" key="3">
    <source>
        <dbReference type="Proteomes" id="UP000199529"/>
    </source>
</evidence>